<comment type="caution">
    <text evidence="2">The sequence shown here is derived from an EMBL/GenBank/DDBJ whole genome shotgun (WGS) entry which is preliminary data.</text>
</comment>
<feature type="compositionally biased region" description="Polar residues" evidence="1">
    <location>
        <begin position="42"/>
        <end position="59"/>
    </location>
</feature>
<evidence type="ECO:0000313" key="3">
    <source>
        <dbReference type="Proteomes" id="UP000499080"/>
    </source>
</evidence>
<evidence type="ECO:0000313" key="2">
    <source>
        <dbReference type="EMBL" id="GBO24678.1"/>
    </source>
</evidence>
<keyword evidence="3" id="KW-1185">Reference proteome</keyword>
<dbReference type="Proteomes" id="UP000499080">
    <property type="component" value="Unassembled WGS sequence"/>
</dbReference>
<dbReference type="EMBL" id="BGPR01047626">
    <property type="protein sequence ID" value="GBO24678.1"/>
    <property type="molecule type" value="Genomic_DNA"/>
</dbReference>
<protein>
    <submittedName>
        <fullName evidence="2">Uncharacterized protein</fullName>
    </submittedName>
</protein>
<accession>A0A4Y2VJR3</accession>
<evidence type="ECO:0000256" key="1">
    <source>
        <dbReference type="SAM" id="MobiDB-lite"/>
    </source>
</evidence>
<gene>
    <name evidence="2" type="ORF">AVEN_149726_1</name>
</gene>
<name>A0A4Y2VJR3_ARAVE</name>
<sequence length="106" mass="11977">MEEKILSVTLLFELQRHRNILKPGQKKKILSDTLLSGARDTGTFSSPSTKDTDATSSALSRRDTEHSQACRLEYERRASVRATETPEHSQSLEEKMILSVTLLFEP</sequence>
<reference evidence="2 3" key="1">
    <citation type="journal article" date="2019" name="Sci. Rep.">
        <title>Orb-weaving spider Araneus ventricosus genome elucidates the spidroin gene catalogue.</title>
        <authorList>
            <person name="Kono N."/>
            <person name="Nakamura H."/>
            <person name="Ohtoshi R."/>
            <person name="Moran D.A.P."/>
            <person name="Shinohara A."/>
            <person name="Yoshida Y."/>
            <person name="Fujiwara M."/>
            <person name="Mori M."/>
            <person name="Tomita M."/>
            <person name="Arakawa K."/>
        </authorList>
    </citation>
    <scope>NUCLEOTIDE SEQUENCE [LARGE SCALE GENOMIC DNA]</scope>
</reference>
<feature type="region of interest" description="Disordered" evidence="1">
    <location>
        <begin position="37"/>
        <end position="68"/>
    </location>
</feature>
<organism evidence="2 3">
    <name type="scientific">Araneus ventricosus</name>
    <name type="common">Orbweaver spider</name>
    <name type="synonym">Epeira ventricosa</name>
    <dbReference type="NCBI Taxonomy" id="182803"/>
    <lineage>
        <taxon>Eukaryota</taxon>
        <taxon>Metazoa</taxon>
        <taxon>Ecdysozoa</taxon>
        <taxon>Arthropoda</taxon>
        <taxon>Chelicerata</taxon>
        <taxon>Arachnida</taxon>
        <taxon>Araneae</taxon>
        <taxon>Araneomorphae</taxon>
        <taxon>Entelegynae</taxon>
        <taxon>Araneoidea</taxon>
        <taxon>Araneidae</taxon>
        <taxon>Araneus</taxon>
    </lineage>
</organism>
<dbReference type="AlphaFoldDB" id="A0A4Y2VJR3"/>
<proteinExistence type="predicted"/>